<dbReference type="Pfam" id="PF08239">
    <property type="entry name" value="SH3_3"/>
    <property type="match status" value="1"/>
</dbReference>
<evidence type="ECO:0000313" key="6">
    <source>
        <dbReference type="EMBL" id="MCM3713389.1"/>
    </source>
</evidence>
<proteinExistence type="predicted"/>
<feature type="domain" description="SLH" evidence="4">
    <location>
        <begin position="335"/>
        <end position="398"/>
    </location>
</feature>
<dbReference type="InterPro" id="IPR001119">
    <property type="entry name" value="SLH_dom"/>
</dbReference>
<dbReference type="Gene3D" id="2.30.30.40">
    <property type="entry name" value="SH3 Domains"/>
    <property type="match status" value="1"/>
</dbReference>
<dbReference type="RefSeq" id="WP_251222192.1">
    <property type="nucleotide sequence ID" value="NZ_JAMBOL010000002.1"/>
</dbReference>
<reference evidence="6" key="1">
    <citation type="submission" date="2022-05" db="EMBL/GenBank/DDBJ databases">
        <title>Comparative Genomics of Spacecraft Associated Microbes.</title>
        <authorList>
            <person name="Tran M.T."/>
            <person name="Wright A."/>
            <person name="Seuylemezian A."/>
            <person name="Eisen J."/>
            <person name="Coil D."/>
        </authorList>
    </citation>
    <scope>NUCLEOTIDE SEQUENCE</scope>
    <source>
        <strain evidence="6">214.1.1</strain>
    </source>
</reference>
<accession>A0A9X2IM01</accession>
<feature type="domain" description="SLH" evidence="4">
    <location>
        <begin position="456"/>
        <end position="510"/>
    </location>
</feature>
<dbReference type="PANTHER" id="PTHR43308">
    <property type="entry name" value="OUTER MEMBRANE PROTEIN ALPHA-RELATED"/>
    <property type="match status" value="1"/>
</dbReference>
<dbReference type="InterPro" id="IPR003646">
    <property type="entry name" value="SH3-like_bac-type"/>
</dbReference>
<feature type="compositionally biased region" description="Pro residues" evidence="2">
    <location>
        <begin position="323"/>
        <end position="335"/>
    </location>
</feature>
<dbReference type="Pfam" id="PF01464">
    <property type="entry name" value="SLT"/>
    <property type="match status" value="1"/>
</dbReference>
<dbReference type="Proteomes" id="UP001139179">
    <property type="component" value="Unassembled WGS sequence"/>
</dbReference>
<evidence type="ECO:0000313" key="7">
    <source>
        <dbReference type="Proteomes" id="UP001139179"/>
    </source>
</evidence>
<feature type="region of interest" description="Disordered" evidence="2">
    <location>
        <begin position="315"/>
        <end position="339"/>
    </location>
</feature>
<dbReference type="InterPro" id="IPR051465">
    <property type="entry name" value="Cell_Envelope_Struct_Comp"/>
</dbReference>
<keyword evidence="7" id="KW-1185">Reference proteome</keyword>
<evidence type="ECO:0000259" key="5">
    <source>
        <dbReference type="PROSITE" id="PS51781"/>
    </source>
</evidence>
<organism evidence="6 7">
    <name type="scientific">Halalkalibacter oceani</name>
    <dbReference type="NCBI Taxonomy" id="1653776"/>
    <lineage>
        <taxon>Bacteria</taxon>
        <taxon>Bacillati</taxon>
        <taxon>Bacillota</taxon>
        <taxon>Bacilli</taxon>
        <taxon>Bacillales</taxon>
        <taxon>Bacillaceae</taxon>
        <taxon>Halalkalibacter</taxon>
    </lineage>
</organism>
<sequence>MTTRKKRKGADGLTGSLLAMMLFLSPPAFAAEDVADACDYEPISGENPHYQVTNCLLTETALAYDIPPEIVKAVAHKENGDWAHFQANGEAIETADGGIGLMQITNYQQYDVERLKSDLIYNIQAGAEILDQMFARGDLPTINDGDRDVIEHWYFAVLAYNGTMPVNSPVVQATGERNDDAYQEKVWDIIEEYHLLPLARIPFEPGDFRYDPEVRAPIEFVTTHYETELPLTETTYHFLNGDTVYSTTGGLQFRERPTRESSSLGTIAEGEALTITGSFVYDESNPVRTNHFVWYPVQRSDGTKGFVASSYLTAQGSERPDPAEPPPALPEPPAAPSEFSDVPAGHWAATAIYQLSERGVIQGYPNGAFGLNDSITRAQAATLLARAEGISFDNRPNPNFRDVPRDHPYYAAIAAAVDEGIFSGITATSFQPSAPLTRAQMAVLLTRLYSFESGGTSHPFTDVPAGIWYEQAVQTLYANEIVAGITATAYRPTMEVTRGQFAVFMQRVID</sequence>
<comment type="caution">
    <text evidence="6">The sequence shown here is derived from an EMBL/GenBank/DDBJ whole genome shotgun (WGS) entry which is preliminary data.</text>
</comment>
<feature type="signal peptide" evidence="3">
    <location>
        <begin position="1"/>
        <end position="30"/>
    </location>
</feature>
<dbReference type="SUPFAM" id="SSF53955">
    <property type="entry name" value="Lysozyme-like"/>
    <property type="match status" value="1"/>
</dbReference>
<dbReference type="PROSITE" id="PS51272">
    <property type="entry name" value="SLH"/>
    <property type="match status" value="3"/>
</dbReference>
<dbReference type="InterPro" id="IPR008258">
    <property type="entry name" value="Transglycosylase_SLT_dom_1"/>
</dbReference>
<dbReference type="EMBL" id="JAMBOL010000002">
    <property type="protein sequence ID" value="MCM3713389.1"/>
    <property type="molecule type" value="Genomic_DNA"/>
</dbReference>
<keyword evidence="1 3" id="KW-0732">Signal</keyword>
<feature type="domain" description="SH3b" evidence="5">
    <location>
        <begin position="241"/>
        <end position="316"/>
    </location>
</feature>
<dbReference type="InterPro" id="IPR023346">
    <property type="entry name" value="Lysozyme-like_dom_sf"/>
</dbReference>
<gene>
    <name evidence="6" type="ORF">M3202_04770</name>
</gene>
<feature type="domain" description="SLH" evidence="4">
    <location>
        <begin position="399"/>
        <end position="455"/>
    </location>
</feature>
<evidence type="ECO:0000256" key="2">
    <source>
        <dbReference type="SAM" id="MobiDB-lite"/>
    </source>
</evidence>
<dbReference type="Pfam" id="PF00395">
    <property type="entry name" value="SLH"/>
    <property type="match status" value="3"/>
</dbReference>
<name>A0A9X2IM01_9BACI</name>
<dbReference type="AlphaFoldDB" id="A0A9X2IM01"/>
<dbReference type="PROSITE" id="PS51781">
    <property type="entry name" value="SH3B"/>
    <property type="match status" value="1"/>
</dbReference>
<evidence type="ECO:0000256" key="3">
    <source>
        <dbReference type="SAM" id="SignalP"/>
    </source>
</evidence>
<feature type="chain" id="PRO_5040887175" evidence="3">
    <location>
        <begin position="31"/>
        <end position="510"/>
    </location>
</feature>
<evidence type="ECO:0000256" key="1">
    <source>
        <dbReference type="ARBA" id="ARBA00022729"/>
    </source>
</evidence>
<dbReference type="Gene3D" id="1.10.530.10">
    <property type="match status" value="1"/>
</dbReference>
<evidence type="ECO:0000259" key="4">
    <source>
        <dbReference type="PROSITE" id="PS51272"/>
    </source>
</evidence>
<protein>
    <submittedName>
        <fullName evidence="6">S-layer homology domain-containing protein</fullName>
    </submittedName>
</protein>